<evidence type="ECO:0000313" key="10">
    <source>
        <dbReference type="EMBL" id="AQT42806.1"/>
    </source>
</evidence>
<sequence length="36" mass="3586">MRLGEGTGAAIAAGVVKAAVLTHSQMATFDEAGIKI</sequence>
<evidence type="ECO:0000256" key="1">
    <source>
        <dbReference type="ARBA" id="ARBA00005049"/>
    </source>
</evidence>
<dbReference type="Proteomes" id="UP000189660">
    <property type="component" value="Chromosome"/>
</dbReference>
<dbReference type="GO" id="GO:0009236">
    <property type="term" value="P:cobalamin biosynthetic process"/>
    <property type="evidence" value="ECO:0007669"/>
    <property type="project" value="UniProtKB-KW"/>
</dbReference>
<dbReference type="InterPro" id="IPR023195">
    <property type="entry name" value="Nict_dMeBzImd_PRibTrfase_N"/>
</dbReference>
<gene>
    <name evidence="10" type="ORF">BBC0178_013400</name>
</gene>
<accession>A0A1U9MBX9</accession>
<evidence type="ECO:0000256" key="4">
    <source>
        <dbReference type="ARBA" id="ARBA00015486"/>
    </source>
</evidence>
<dbReference type="Gene3D" id="1.10.1610.10">
    <property type="match status" value="1"/>
</dbReference>
<evidence type="ECO:0000256" key="8">
    <source>
        <dbReference type="ARBA" id="ARBA00030686"/>
    </source>
</evidence>
<reference evidence="10 11" key="1">
    <citation type="submission" date="2016-11" db="EMBL/GenBank/DDBJ databases">
        <title>Comparative genomics of Bartonella apis.</title>
        <authorList>
            <person name="Engel P."/>
        </authorList>
    </citation>
    <scope>NUCLEOTIDE SEQUENCE [LARGE SCALE GENOMIC DNA]</scope>
    <source>
        <strain evidence="10 11">BBC0178</strain>
    </source>
</reference>
<comment type="catalytic activity">
    <reaction evidence="9">
        <text>5,6-dimethylbenzimidazole + nicotinate beta-D-ribonucleotide = alpha-ribazole 5'-phosphate + nicotinate + H(+)</text>
        <dbReference type="Rhea" id="RHEA:11196"/>
        <dbReference type="ChEBI" id="CHEBI:15378"/>
        <dbReference type="ChEBI" id="CHEBI:15890"/>
        <dbReference type="ChEBI" id="CHEBI:32544"/>
        <dbReference type="ChEBI" id="CHEBI:57502"/>
        <dbReference type="ChEBI" id="CHEBI:57918"/>
        <dbReference type="EC" id="2.4.2.21"/>
    </reaction>
</comment>
<keyword evidence="5" id="KW-0169">Cobalamin biosynthesis</keyword>
<evidence type="ECO:0000256" key="6">
    <source>
        <dbReference type="ARBA" id="ARBA00022676"/>
    </source>
</evidence>
<keyword evidence="7 10" id="KW-0808">Transferase</keyword>
<evidence type="ECO:0000313" key="11">
    <source>
        <dbReference type="Proteomes" id="UP000189660"/>
    </source>
</evidence>
<proteinExistence type="inferred from homology"/>
<evidence type="ECO:0000256" key="7">
    <source>
        <dbReference type="ARBA" id="ARBA00022679"/>
    </source>
</evidence>
<dbReference type="AlphaFoldDB" id="A0A1U9MBX9"/>
<comment type="pathway">
    <text evidence="1">Nucleoside biosynthesis; alpha-ribazole biosynthesis; alpha-ribazole from 5,6-dimethylbenzimidazole: step 1/2.</text>
</comment>
<evidence type="ECO:0000256" key="5">
    <source>
        <dbReference type="ARBA" id="ARBA00022573"/>
    </source>
</evidence>
<dbReference type="Pfam" id="PF02277">
    <property type="entry name" value="DBI_PRT"/>
    <property type="match status" value="1"/>
</dbReference>
<dbReference type="InterPro" id="IPR036087">
    <property type="entry name" value="Nict_dMeBzImd_PRibTrfase_sf"/>
</dbReference>
<dbReference type="InterPro" id="IPR003200">
    <property type="entry name" value="Nict_dMeBzImd_PRibTrfase"/>
</dbReference>
<organism evidence="10 11">
    <name type="scientific">Bartonella apihabitans</name>
    <dbReference type="NCBI Taxonomy" id="2750929"/>
    <lineage>
        <taxon>Bacteria</taxon>
        <taxon>Pseudomonadati</taxon>
        <taxon>Pseudomonadota</taxon>
        <taxon>Alphaproteobacteria</taxon>
        <taxon>Hyphomicrobiales</taxon>
        <taxon>Bartonellaceae</taxon>
        <taxon>Bartonella</taxon>
    </lineage>
</organism>
<keyword evidence="6 10" id="KW-0328">Glycosyltransferase</keyword>
<dbReference type="Gene3D" id="3.40.50.10210">
    <property type="match status" value="1"/>
</dbReference>
<dbReference type="GO" id="GO:0008939">
    <property type="term" value="F:nicotinate-nucleotide-dimethylbenzimidazole phosphoribosyltransferase activity"/>
    <property type="evidence" value="ECO:0007669"/>
    <property type="project" value="UniProtKB-EC"/>
</dbReference>
<dbReference type="UniPathway" id="UPA00061">
    <property type="reaction ID" value="UER00516"/>
</dbReference>
<evidence type="ECO:0000256" key="3">
    <source>
        <dbReference type="ARBA" id="ARBA00011991"/>
    </source>
</evidence>
<dbReference type="KEGG" id="bapa:BBC0178_013400"/>
<evidence type="ECO:0000256" key="2">
    <source>
        <dbReference type="ARBA" id="ARBA00007110"/>
    </source>
</evidence>
<protein>
    <recommendedName>
        <fullName evidence="4">Nicotinate-nucleotide--dimethylbenzimidazole phosphoribosyltransferase</fullName>
        <ecNumber evidence="3">2.4.2.21</ecNumber>
    </recommendedName>
    <alternativeName>
        <fullName evidence="8">N(1)-alpha-phosphoribosyltransferase</fullName>
    </alternativeName>
</protein>
<dbReference type="EMBL" id="CP015820">
    <property type="protein sequence ID" value="AQT42806.1"/>
    <property type="molecule type" value="Genomic_DNA"/>
</dbReference>
<comment type="similarity">
    <text evidence="2">Belongs to the CobT family.</text>
</comment>
<evidence type="ECO:0000256" key="9">
    <source>
        <dbReference type="ARBA" id="ARBA00047340"/>
    </source>
</evidence>
<dbReference type="EC" id="2.4.2.21" evidence="3"/>
<name>A0A1U9MBX9_9HYPH</name>
<dbReference type="SUPFAM" id="SSF52733">
    <property type="entry name" value="Nicotinate mononucleotide:5,6-dimethylbenzimidazole phosphoribosyltransferase (CobT)"/>
    <property type="match status" value="1"/>
</dbReference>
<keyword evidence="11" id="KW-1185">Reference proteome</keyword>